<feature type="signal peptide" evidence="4">
    <location>
        <begin position="1"/>
        <end position="24"/>
    </location>
</feature>
<dbReference type="AlphaFoldDB" id="A0A8C8VF10"/>
<dbReference type="Ensembl" id="ENSPCET00000003356.1">
    <property type="protein sequence ID" value="ENSPCEP00000003246.1"/>
    <property type="gene ID" value="ENSPCEG00000002622.1"/>
</dbReference>
<dbReference type="Gene3D" id="2.40.50.40">
    <property type="match status" value="1"/>
</dbReference>
<reference evidence="6" key="2">
    <citation type="submission" date="2025-09" db="UniProtKB">
        <authorList>
            <consortium name="Ensembl"/>
        </authorList>
    </citation>
    <scope>IDENTIFICATION</scope>
</reference>
<sequence>MKLHTMNILVIFWLGIFIMRTVRGSVASQIVSRRTCIDLSTKELDVRGLASYEHQHIPVRAVMFITKQGIKICVQPDLKWVQEAIKDLERKAFFRRRTNKPKSKPKSKPKPTPKPKSN</sequence>
<dbReference type="Proteomes" id="UP000694393">
    <property type="component" value="Unplaced"/>
</dbReference>
<dbReference type="InterPro" id="IPR036048">
    <property type="entry name" value="Interleukin_8-like_sf"/>
</dbReference>
<evidence type="ECO:0000313" key="7">
    <source>
        <dbReference type="Proteomes" id="UP000694393"/>
    </source>
</evidence>
<protein>
    <recommendedName>
        <fullName evidence="5">Chemokine interleukin-8-like domain-containing protein</fullName>
    </recommendedName>
</protein>
<dbReference type="GO" id="GO:0005615">
    <property type="term" value="C:extracellular space"/>
    <property type="evidence" value="ECO:0007669"/>
    <property type="project" value="UniProtKB-KW"/>
</dbReference>
<proteinExistence type="inferred from homology"/>
<keyword evidence="7" id="KW-1185">Reference proteome</keyword>
<organism evidence="6 7">
    <name type="scientific">Pelusios castaneus</name>
    <name type="common">West African mud turtle</name>
    <dbReference type="NCBI Taxonomy" id="367368"/>
    <lineage>
        <taxon>Eukaryota</taxon>
        <taxon>Metazoa</taxon>
        <taxon>Chordata</taxon>
        <taxon>Craniata</taxon>
        <taxon>Vertebrata</taxon>
        <taxon>Euteleostomi</taxon>
        <taxon>Archelosauria</taxon>
        <taxon>Testudinata</taxon>
        <taxon>Testudines</taxon>
        <taxon>Pleurodira</taxon>
        <taxon>Pelomedusidae</taxon>
        <taxon>Pelusios</taxon>
    </lineage>
</organism>
<dbReference type="GO" id="GO:0008009">
    <property type="term" value="F:chemokine activity"/>
    <property type="evidence" value="ECO:0007669"/>
    <property type="project" value="InterPro"/>
</dbReference>
<dbReference type="InterPro" id="IPR008105">
    <property type="entry name" value="Chemokine_XCL1/XCL2"/>
</dbReference>
<accession>A0A8C8VF10</accession>
<keyword evidence="4" id="KW-0732">Signal</keyword>
<feature type="domain" description="Chemokine interleukin-8-like" evidence="5">
    <location>
        <begin position="32"/>
        <end position="88"/>
    </location>
</feature>
<name>A0A8C8VF10_9SAUR</name>
<dbReference type="SMART" id="SM00199">
    <property type="entry name" value="SCY"/>
    <property type="match status" value="1"/>
</dbReference>
<evidence type="ECO:0000256" key="2">
    <source>
        <dbReference type="ARBA" id="ARBA00022514"/>
    </source>
</evidence>
<evidence type="ECO:0000256" key="4">
    <source>
        <dbReference type="SAM" id="SignalP"/>
    </source>
</evidence>
<dbReference type="SUPFAM" id="SSF54117">
    <property type="entry name" value="Interleukin 8-like chemokines"/>
    <property type="match status" value="1"/>
</dbReference>
<feature type="chain" id="PRO_5034451773" description="Chemokine interleukin-8-like domain-containing protein" evidence="4">
    <location>
        <begin position="25"/>
        <end position="118"/>
    </location>
</feature>
<evidence type="ECO:0000256" key="1">
    <source>
        <dbReference type="ARBA" id="ARBA00006894"/>
    </source>
</evidence>
<dbReference type="InterPro" id="IPR001811">
    <property type="entry name" value="Chemokine_IL8-like_dom"/>
</dbReference>
<dbReference type="GO" id="GO:0006955">
    <property type="term" value="P:immune response"/>
    <property type="evidence" value="ECO:0007669"/>
    <property type="project" value="InterPro"/>
</dbReference>
<comment type="similarity">
    <text evidence="1">Belongs to the intercrine gamma family.</text>
</comment>
<evidence type="ECO:0000256" key="3">
    <source>
        <dbReference type="SAM" id="MobiDB-lite"/>
    </source>
</evidence>
<evidence type="ECO:0000259" key="5">
    <source>
        <dbReference type="SMART" id="SM00199"/>
    </source>
</evidence>
<evidence type="ECO:0000313" key="6">
    <source>
        <dbReference type="Ensembl" id="ENSPCEP00000003246.1"/>
    </source>
</evidence>
<dbReference type="PRINTS" id="PR01731">
    <property type="entry name" value="LYMPHOTACTIN"/>
</dbReference>
<dbReference type="Pfam" id="PF00048">
    <property type="entry name" value="IL8"/>
    <property type="match status" value="1"/>
</dbReference>
<reference evidence="6" key="1">
    <citation type="submission" date="2025-08" db="UniProtKB">
        <authorList>
            <consortium name="Ensembl"/>
        </authorList>
    </citation>
    <scope>IDENTIFICATION</scope>
</reference>
<feature type="region of interest" description="Disordered" evidence="3">
    <location>
        <begin position="95"/>
        <end position="118"/>
    </location>
</feature>
<keyword evidence="2" id="KW-0202">Cytokine</keyword>